<dbReference type="PANTHER" id="PTHR30329:SF21">
    <property type="entry name" value="LIPOPROTEIN YIAD-RELATED"/>
    <property type="match status" value="1"/>
</dbReference>
<comment type="subcellular location">
    <subcellularLocation>
        <location evidence="1">Cell membrane</location>
        <topology evidence="1">Single-pass membrane protein</topology>
    </subcellularLocation>
</comment>
<evidence type="ECO:0000256" key="2">
    <source>
        <dbReference type="ARBA" id="ARBA00008914"/>
    </source>
</evidence>
<keyword evidence="11" id="KW-1185">Reference proteome</keyword>
<evidence type="ECO:0000259" key="9">
    <source>
        <dbReference type="PROSITE" id="PS51123"/>
    </source>
</evidence>
<dbReference type="InterPro" id="IPR036737">
    <property type="entry name" value="OmpA-like_sf"/>
</dbReference>
<dbReference type="Gene3D" id="3.30.1330.60">
    <property type="entry name" value="OmpA-like domain"/>
    <property type="match status" value="1"/>
</dbReference>
<evidence type="ECO:0000256" key="4">
    <source>
        <dbReference type="ARBA" id="ARBA00022692"/>
    </source>
</evidence>
<keyword evidence="4" id="KW-0812">Transmembrane</keyword>
<dbReference type="Pfam" id="PF00691">
    <property type="entry name" value="OmpA"/>
    <property type="match status" value="1"/>
</dbReference>
<dbReference type="Proteomes" id="UP001646157">
    <property type="component" value="Unassembled WGS sequence"/>
</dbReference>
<dbReference type="InterPro" id="IPR050330">
    <property type="entry name" value="Bact_OuterMem_StrucFunc"/>
</dbReference>
<feature type="domain" description="OmpA-like" evidence="9">
    <location>
        <begin position="128"/>
        <end position="250"/>
    </location>
</feature>
<dbReference type="PROSITE" id="PS51123">
    <property type="entry name" value="OMPA_2"/>
    <property type="match status" value="1"/>
</dbReference>
<dbReference type="EMBL" id="JAFBDZ010000006">
    <property type="protein sequence ID" value="MBM7587975.1"/>
    <property type="molecule type" value="Genomic_DNA"/>
</dbReference>
<dbReference type="InterPro" id="IPR025713">
    <property type="entry name" value="MotB-like_N_dom"/>
</dbReference>
<sequence>MRRRKKKRDDEHIDESWLIPYADILTLLLALFIVLYASSSVDAQKFQELSKVFNEIFTDGSGIMQNDAPILEKQVPVEEKEDSEKIKEDTKEAAAKRDQEELKEIQSKINQYIKRNNLEDQFATKLTSEGLLLTIRDNVLFASGSATVGESDIAVAMELSQLLEMDPPRNVIISGHTDNVPIATAEFDSNWELSVMRAVNFMKIIIKNENLDPRWFSAKGFGEFQPIASNDTASGRSQNRRVEVLILPREL</sequence>
<dbReference type="SUPFAM" id="SSF103088">
    <property type="entry name" value="OmpA-like"/>
    <property type="match status" value="1"/>
</dbReference>
<comment type="caution">
    <text evidence="10">The sequence shown here is derived from an EMBL/GenBank/DDBJ whole genome shotgun (WGS) entry which is preliminary data.</text>
</comment>
<evidence type="ECO:0000256" key="5">
    <source>
        <dbReference type="ARBA" id="ARBA00022989"/>
    </source>
</evidence>
<dbReference type="PANTHER" id="PTHR30329">
    <property type="entry name" value="STATOR ELEMENT OF FLAGELLAR MOTOR COMPLEX"/>
    <property type="match status" value="1"/>
</dbReference>
<keyword evidence="6 7" id="KW-0472">Membrane</keyword>
<evidence type="ECO:0000313" key="10">
    <source>
        <dbReference type="EMBL" id="MBM7587975.1"/>
    </source>
</evidence>
<dbReference type="NCBIfam" id="NF005831">
    <property type="entry name" value="PRK07734.1"/>
    <property type="match status" value="1"/>
</dbReference>
<evidence type="ECO:0000256" key="7">
    <source>
        <dbReference type="PROSITE-ProRule" id="PRU00473"/>
    </source>
</evidence>
<dbReference type="InterPro" id="IPR006665">
    <property type="entry name" value="OmpA-like"/>
</dbReference>
<keyword evidence="3" id="KW-1003">Cell membrane</keyword>
<feature type="region of interest" description="Disordered" evidence="8">
    <location>
        <begin position="78"/>
        <end position="98"/>
    </location>
</feature>
<evidence type="ECO:0000256" key="3">
    <source>
        <dbReference type="ARBA" id="ARBA00022475"/>
    </source>
</evidence>
<gene>
    <name evidence="10" type="ORF">JOC86_004550</name>
</gene>
<dbReference type="Pfam" id="PF13677">
    <property type="entry name" value="MotB_plug"/>
    <property type="match status" value="1"/>
</dbReference>
<proteinExistence type="inferred from homology"/>
<accession>A0ABS2NJG4</accession>
<evidence type="ECO:0000256" key="8">
    <source>
        <dbReference type="SAM" id="MobiDB-lite"/>
    </source>
</evidence>
<organism evidence="10 11">
    <name type="scientific">Rossellomorea pakistanensis</name>
    <dbReference type="NCBI Taxonomy" id="992288"/>
    <lineage>
        <taxon>Bacteria</taxon>
        <taxon>Bacillati</taxon>
        <taxon>Bacillota</taxon>
        <taxon>Bacilli</taxon>
        <taxon>Bacillales</taxon>
        <taxon>Bacillaceae</taxon>
        <taxon>Rossellomorea</taxon>
    </lineage>
</organism>
<name>A0ABS2NJG4_9BACI</name>
<evidence type="ECO:0000313" key="11">
    <source>
        <dbReference type="Proteomes" id="UP001646157"/>
    </source>
</evidence>
<evidence type="ECO:0000256" key="6">
    <source>
        <dbReference type="ARBA" id="ARBA00023136"/>
    </source>
</evidence>
<keyword evidence="5" id="KW-1133">Transmembrane helix</keyword>
<reference evidence="10 11" key="1">
    <citation type="submission" date="2021-01" db="EMBL/GenBank/DDBJ databases">
        <title>Genomic Encyclopedia of Type Strains, Phase IV (KMG-IV): sequencing the most valuable type-strain genomes for metagenomic binning, comparative biology and taxonomic classification.</title>
        <authorList>
            <person name="Goeker M."/>
        </authorList>
    </citation>
    <scope>NUCLEOTIDE SEQUENCE [LARGE SCALE GENOMIC DNA]</scope>
    <source>
        <strain evidence="10 11">DSM 24834</strain>
    </source>
</reference>
<protein>
    <submittedName>
        <fullName evidence="10">Chemotaxis protein MotB</fullName>
    </submittedName>
</protein>
<evidence type="ECO:0000256" key="1">
    <source>
        <dbReference type="ARBA" id="ARBA00004162"/>
    </source>
</evidence>
<dbReference type="CDD" id="cd07185">
    <property type="entry name" value="OmpA_C-like"/>
    <property type="match status" value="1"/>
</dbReference>
<comment type="similarity">
    <text evidence="2">Belongs to the MotB family.</text>
</comment>